<name>A0A1M2VKR1_TRAPU</name>
<gene>
    <name evidence="3" type="ORF">TRAPUB_953</name>
</gene>
<dbReference type="EMBL" id="MNAD01001079">
    <property type="protein sequence ID" value="OJT08157.1"/>
    <property type="molecule type" value="Genomic_DNA"/>
</dbReference>
<feature type="compositionally biased region" description="Polar residues" evidence="1">
    <location>
        <begin position="166"/>
        <end position="177"/>
    </location>
</feature>
<evidence type="ECO:0000256" key="2">
    <source>
        <dbReference type="SAM" id="SignalP"/>
    </source>
</evidence>
<feature type="signal peptide" evidence="2">
    <location>
        <begin position="1"/>
        <end position="19"/>
    </location>
</feature>
<dbReference type="STRING" id="154538.A0A1M2VKR1"/>
<dbReference type="OrthoDB" id="2973648at2759"/>
<feature type="region of interest" description="Disordered" evidence="1">
    <location>
        <begin position="29"/>
        <end position="52"/>
    </location>
</feature>
<keyword evidence="4" id="KW-1185">Reference proteome</keyword>
<dbReference type="AlphaFoldDB" id="A0A1M2VKR1"/>
<feature type="region of interest" description="Disordered" evidence="1">
    <location>
        <begin position="166"/>
        <end position="202"/>
    </location>
</feature>
<feature type="compositionally biased region" description="Low complexity" evidence="1">
    <location>
        <begin position="178"/>
        <end position="200"/>
    </location>
</feature>
<protein>
    <submittedName>
        <fullName evidence="3">Uncharacterized protein</fullName>
    </submittedName>
</protein>
<comment type="caution">
    <text evidence="3">The sequence shown here is derived from an EMBL/GenBank/DDBJ whole genome shotgun (WGS) entry which is preliminary data.</text>
</comment>
<sequence length="229" mass="24288">MFRSILPVFLLGLVNLAVAARFKLGSARQVQDGNPADDPNRTPSPRITRPTHAETWNPLDLKTVTWDNTGLNVTGLNGTLLLGYLETNTTRFVWQDQPLAQGFALSDGIVNVLVPDVPNWSSYFLTLLGDMNNISPLFAIIRDDSVSVVTPPLRLPAQTMTTQSATLSASDITSSPGATSASVTGTESTSTASTAAPSATNKPNGAIGRTYGAVLESLTIAVMLAVWVM</sequence>
<dbReference type="OMA" id="THAETWN"/>
<evidence type="ECO:0000313" key="3">
    <source>
        <dbReference type="EMBL" id="OJT08157.1"/>
    </source>
</evidence>
<organism evidence="3 4">
    <name type="scientific">Trametes pubescens</name>
    <name type="common">White-rot fungus</name>
    <dbReference type="NCBI Taxonomy" id="154538"/>
    <lineage>
        <taxon>Eukaryota</taxon>
        <taxon>Fungi</taxon>
        <taxon>Dikarya</taxon>
        <taxon>Basidiomycota</taxon>
        <taxon>Agaricomycotina</taxon>
        <taxon>Agaricomycetes</taxon>
        <taxon>Polyporales</taxon>
        <taxon>Polyporaceae</taxon>
        <taxon>Trametes</taxon>
    </lineage>
</organism>
<evidence type="ECO:0000313" key="4">
    <source>
        <dbReference type="Proteomes" id="UP000184267"/>
    </source>
</evidence>
<reference evidence="3 4" key="1">
    <citation type="submission" date="2016-10" db="EMBL/GenBank/DDBJ databases">
        <title>Genome sequence of the basidiomycete white-rot fungus Trametes pubescens.</title>
        <authorList>
            <person name="Makela M.R."/>
            <person name="Granchi Z."/>
            <person name="Peng M."/>
            <person name="De Vries R.P."/>
            <person name="Grigoriev I."/>
            <person name="Riley R."/>
            <person name="Hilden K."/>
        </authorList>
    </citation>
    <scope>NUCLEOTIDE SEQUENCE [LARGE SCALE GENOMIC DNA]</scope>
    <source>
        <strain evidence="3 4">FBCC735</strain>
    </source>
</reference>
<accession>A0A1M2VKR1</accession>
<feature type="chain" id="PRO_5009890624" evidence="2">
    <location>
        <begin position="20"/>
        <end position="229"/>
    </location>
</feature>
<keyword evidence="2" id="KW-0732">Signal</keyword>
<evidence type="ECO:0000256" key="1">
    <source>
        <dbReference type="SAM" id="MobiDB-lite"/>
    </source>
</evidence>
<proteinExistence type="predicted"/>
<dbReference type="Proteomes" id="UP000184267">
    <property type="component" value="Unassembled WGS sequence"/>
</dbReference>